<dbReference type="Pfam" id="PF09557">
    <property type="entry name" value="DUF2382"/>
    <property type="match status" value="1"/>
</dbReference>
<dbReference type="InterPro" id="IPR019060">
    <property type="entry name" value="DUF2382"/>
</dbReference>
<reference evidence="3 4" key="1">
    <citation type="journal article" date="2015" name="Int. J. Syst. Evol. Microbiol.">
        <title>Burkholderia monticola sp. nov., isolated from mountain soil.</title>
        <authorList>
            <person name="Baek I."/>
            <person name="Seo B."/>
            <person name="Lee I."/>
            <person name="Yi H."/>
            <person name="Chun J."/>
        </authorList>
    </citation>
    <scope>NUCLEOTIDE SEQUENCE [LARGE SCALE GENOMIC DNA]</scope>
    <source>
        <strain evidence="3 4">JC2948</strain>
    </source>
</reference>
<protein>
    <recommendedName>
        <fullName evidence="2">DUF2382 domain-containing protein</fullName>
    </recommendedName>
</protein>
<evidence type="ECO:0000259" key="2">
    <source>
        <dbReference type="Pfam" id="PF09557"/>
    </source>
</evidence>
<accession>A0A149Q1E6</accession>
<comment type="caution">
    <text evidence="3">The sequence shown here is derived from an EMBL/GenBank/DDBJ whole genome shotgun (WGS) entry which is preliminary data.</text>
</comment>
<evidence type="ECO:0000313" key="4">
    <source>
        <dbReference type="Proteomes" id="UP000075613"/>
    </source>
</evidence>
<evidence type="ECO:0000256" key="1">
    <source>
        <dbReference type="SAM" id="MobiDB-lite"/>
    </source>
</evidence>
<feature type="domain" description="DUF2382" evidence="2">
    <location>
        <begin position="21"/>
        <end position="130"/>
    </location>
</feature>
<dbReference type="RefSeq" id="WP_062123211.1">
    <property type="nucleotide sequence ID" value="NZ_LRBG01000001.1"/>
</dbReference>
<keyword evidence="4" id="KW-1185">Reference proteome</keyword>
<name>A0A149Q1E6_9BURK</name>
<gene>
    <name evidence="3" type="ORF">CI15_00735</name>
</gene>
<dbReference type="EMBL" id="LRBG01000001">
    <property type="protein sequence ID" value="KXU91151.1"/>
    <property type="molecule type" value="Genomic_DNA"/>
</dbReference>
<feature type="region of interest" description="Disordered" evidence="1">
    <location>
        <begin position="136"/>
        <end position="157"/>
    </location>
</feature>
<organism evidence="3 4">
    <name type="scientific">Paraburkholderia monticola</name>
    <dbReference type="NCBI Taxonomy" id="1399968"/>
    <lineage>
        <taxon>Bacteria</taxon>
        <taxon>Pseudomonadati</taxon>
        <taxon>Pseudomonadota</taxon>
        <taxon>Betaproteobacteria</taxon>
        <taxon>Burkholderiales</taxon>
        <taxon>Burkholderiaceae</taxon>
        <taxon>Paraburkholderia</taxon>
    </lineage>
</organism>
<dbReference type="STRING" id="1399968.CI15_00735"/>
<proteinExistence type="predicted"/>
<dbReference type="Proteomes" id="UP000075613">
    <property type="component" value="Unassembled WGS sequence"/>
</dbReference>
<sequence>MTDKRVSDPSSVPPAAAMKVPRVEERLCVGVTEQETASVRVRTVIHKELTEIPVVLTRRVVTIERVPAHRLVDSEFEPFREGSVLVVPVFEYVPVTEMKLMLTEEVRIRLEEIEETSVHEAEVQRQELVVERRTGTDGDWIAQSAAPSSDDGEQSAL</sequence>
<evidence type="ECO:0000313" key="3">
    <source>
        <dbReference type="EMBL" id="KXU91151.1"/>
    </source>
</evidence>
<dbReference type="OrthoDB" id="8757728at2"/>
<dbReference type="AlphaFoldDB" id="A0A149Q1E6"/>